<dbReference type="OrthoDB" id="9841292at2"/>
<evidence type="ECO:0000256" key="1">
    <source>
        <dbReference type="SAM" id="SignalP"/>
    </source>
</evidence>
<dbReference type="EMBL" id="FOVR01000002">
    <property type="protein sequence ID" value="SFN97515.1"/>
    <property type="molecule type" value="Genomic_DNA"/>
</dbReference>
<dbReference type="AlphaFoldDB" id="A0A1I5DE35"/>
<evidence type="ECO:0000313" key="3">
    <source>
        <dbReference type="Proteomes" id="UP000199236"/>
    </source>
</evidence>
<dbReference type="Proteomes" id="UP000199236">
    <property type="component" value="Unassembled WGS sequence"/>
</dbReference>
<dbReference type="RefSeq" id="WP_090070162.1">
    <property type="nucleotide sequence ID" value="NZ_FOVR01000002.1"/>
</dbReference>
<evidence type="ECO:0000313" key="2">
    <source>
        <dbReference type="EMBL" id="SFN97515.1"/>
    </source>
</evidence>
<reference evidence="2 3" key="1">
    <citation type="submission" date="2016-10" db="EMBL/GenBank/DDBJ databases">
        <authorList>
            <person name="de Groot N.N."/>
        </authorList>
    </citation>
    <scope>NUCLEOTIDE SEQUENCE [LARGE SCALE GENOMIC DNA]</scope>
    <source>
        <strain evidence="2 3">CGMCC 1.9157</strain>
    </source>
</reference>
<proteinExistence type="predicted"/>
<organism evidence="2 3">
    <name type="scientific">Cohaesibacter marisflavi</name>
    <dbReference type="NCBI Taxonomy" id="655353"/>
    <lineage>
        <taxon>Bacteria</taxon>
        <taxon>Pseudomonadati</taxon>
        <taxon>Pseudomonadota</taxon>
        <taxon>Alphaproteobacteria</taxon>
        <taxon>Hyphomicrobiales</taxon>
        <taxon>Cohaesibacteraceae</taxon>
    </lineage>
</organism>
<accession>A0A1I5DE35</accession>
<sequence>MKQISKLLLTSAFLFSTQAAFAAERVWSPQYSCQTMKQMVIDRGSLLVSYPLRINRGFELVFSKNQRQQCEENASYNDCKLFRVQTSDVDECPVGYIESQPPEIKRFR</sequence>
<name>A0A1I5DE35_9HYPH</name>
<gene>
    <name evidence="2" type="ORF">SAMN04488056_102571</name>
</gene>
<keyword evidence="1" id="KW-0732">Signal</keyword>
<protein>
    <submittedName>
        <fullName evidence="2">Uncharacterized protein</fullName>
    </submittedName>
</protein>
<keyword evidence="3" id="KW-1185">Reference proteome</keyword>
<feature type="chain" id="PRO_5011607277" evidence="1">
    <location>
        <begin position="23"/>
        <end position="108"/>
    </location>
</feature>
<feature type="signal peptide" evidence="1">
    <location>
        <begin position="1"/>
        <end position="22"/>
    </location>
</feature>